<reference evidence="1 2" key="1">
    <citation type="submission" date="2019-07" db="EMBL/GenBank/DDBJ databases">
        <title>WGS assembly of Gossypium mustelinum.</title>
        <authorList>
            <person name="Chen Z.J."/>
            <person name="Sreedasyam A."/>
            <person name="Ando A."/>
            <person name="Song Q."/>
            <person name="De L."/>
            <person name="Hulse-Kemp A."/>
            <person name="Ding M."/>
            <person name="Ye W."/>
            <person name="Kirkbride R."/>
            <person name="Jenkins J."/>
            <person name="Plott C."/>
            <person name="Lovell J."/>
            <person name="Lin Y.-M."/>
            <person name="Vaughn R."/>
            <person name="Liu B."/>
            <person name="Li W."/>
            <person name="Simpson S."/>
            <person name="Scheffler B."/>
            <person name="Saski C."/>
            <person name="Grover C."/>
            <person name="Hu G."/>
            <person name="Conover J."/>
            <person name="Carlson J."/>
            <person name="Shu S."/>
            <person name="Boston L."/>
            <person name="Williams M."/>
            <person name="Peterson D."/>
            <person name="Mcgee K."/>
            <person name="Jones D."/>
            <person name="Wendel J."/>
            <person name="Stelly D."/>
            <person name="Grimwood J."/>
            <person name="Schmutz J."/>
        </authorList>
    </citation>
    <scope>NUCLEOTIDE SEQUENCE [LARGE SCALE GENOMIC DNA]</scope>
    <source>
        <strain evidence="1">1408120.09</strain>
    </source>
</reference>
<gene>
    <name evidence="1" type="ORF">E1A91_A04G039500v1</name>
</gene>
<dbReference type="EMBL" id="CM017639">
    <property type="protein sequence ID" value="TYJ39056.1"/>
    <property type="molecule type" value="Genomic_DNA"/>
</dbReference>
<keyword evidence="2" id="KW-1185">Reference proteome</keyword>
<organism evidence="1 2">
    <name type="scientific">Gossypium mustelinum</name>
    <name type="common">Cotton</name>
    <name type="synonym">Gossypium caicoense</name>
    <dbReference type="NCBI Taxonomy" id="34275"/>
    <lineage>
        <taxon>Eukaryota</taxon>
        <taxon>Viridiplantae</taxon>
        <taxon>Streptophyta</taxon>
        <taxon>Embryophyta</taxon>
        <taxon>Tracheophyta</taxon>
        <taxon>Spermatophyta</taxon>
        <taxon>Magnoliopsida</taxon>
        <taxon>eudicotyledons</taxon>
        <taxon>Gunneridae</taxon>
        <taxon>Pentapetalae</taxon>
        <taxon>rosids</taxon>
        <taxon>malvids</taxon>
        <taxon>Malvales</taxon>
        <taxon>Malvaceae</taxon>
        <taxon>Malvoideae</taxon>
        <taxon>Gossypium</taxon>
    </lineage>
</organism>
<evidence type="ECO:0000313" key="1">
    <source>
        <dbReference type="EMBL" id="TYJ39056.1"/>
    </source>
</evidence>
<proteinExistence type="predicted"/>
<accession>A0A5D2ZN24</accession>
<evidence type="ECO:0000313" key="2">
    <source>
        <dbReference type="Proteomes" id="UP000323597"/>
    </source>
</evidence>
<name>A0A5D2ZN24_GOSMU</name>
<sequence length="148" mass="17153">MTTLSHLLPIKFPLNSPTSTHSTTSKSLILCKKRNNDTAFEEHKSGFVDYDKVSTQVSGLRKAHIPKRYRLRVEGDRFQKDWTISAVVDRVMELSHWENVEPVLNRWVGRSARKNFPFLIKGSSGCSYWCSSRSISRYPLKYLHYCAK</sequence>
<dbReference type="Proteomes" id="UP000323597">
    <property type="component" value="Chromosome A04"/>
</dbReference>
<protein>
    <submittedName>
        <fullName evidence="1">Uncharacterized protein</fullName>
    </submittedName>
</protein>
<dbReference type="AlphaFoldDB" id="A0A5D2ZN24"/>